<accession>X1Q432</accession>
<dbReference type="AlphaFoldDB" id="X1Q432"/>
<protein>
    <submittedName>
        <fullName evidence="1">Uncharacterized protein</fullName>
    </submittedName>
</protein>
<comment type="caution">
    <text evidence="1">The sequence shown here is derived from an EMBL/GenBank/DDBJ whole genome shotgun (WGS) entry which is preliminary data.</text>
</comment>
<gene>
    <name evidence="1" type="ORF">S06H3_43448</name>
</gene>
<sequence>MRGRTKGRKDPEIDEKGRAIYHFTLNEDDLNVLLEFLHGWDGIWARRLSTLRPDYIRVANEIARQKKEQDARLYPDNYETPRDIARSNFH</sequence>
<name>X1Q432_9ZZZZ</name>
<evidence type="ECO:0000313" key="1">
    <source>
        <dbReference type="EMBL" id="GAI45855.1"/>
    </source>
</evidence>
<dbReference type="EMBL" id="BARV01026952">
    <property type="protein sequence ID" value="GAI45855.1"/>
    <property type="molecule type" value="Genomic_DNA"/>
</dbReference>
<reference evidence="1" key="1">
    <citation type="journal article" date="2014" name="Front. Microbiol.">
        <title>High frequency of phylogenetically diverse reductive dehalogenase-homologous genes in deep subseafloor sedimentary metagenomes.</title>
        <authorList>
            <person name="Kawai M."/>
            <person name="Futagami T."/>
            <person name="Toyoda A."/>
            <person name="Takaki Y."/>
            <person name="Nishi S."/>
            <person name="Hori S."/>
            <person name="Arai W."/>
            <person name="Tsubouchi T."/>
            <person name="Morono Y."/>
            <person name="Uchiyama I."/>
            <person name="Ito T."/>
            <person name="Fujiyama A."/>
            <person name="Inagaki F."/>
            <person name="Takami H."/>
        </authorList>
    </citation>
    <scope>NUCLEOTIDE SEQUENCE</scope>
    <source>
        <strain evidence="1">Expedition CK06-06</strain>
    </source>
</reference>
<proteinExistence type="predicted"/>
<organism evidence="1">
    <name type="scientific">marine sediment metagenome</name>
    <dbReference type="NCBI Taxonomy" id="412755"/>
    <lineage>
        <taxon>unclassified sequences</taxon>
        <taxon>metagenomes</taxon>
        <taxon>ecological metagenomes</taxon>
    </lineage>
</organism>